<gene>
    <name evidence="1" type="ORF">JCGZ_08624</name>
</gene>
<accession>A0A067KXI4</accession>
<evidence type="ECO:0000313" key="1">
    <source>
        <dbReference type="EMBL" id="KDP36985.1"/>
    </source>
</evidence>
<sequence length="314" mass="35314">METIPRITCFSTCTIPSVPRSSSRTLFKRSTTTVSLFRASSDAVRELAEEDVLRMFIKERELNGDFISKASDRFWLGEFLKFVDFDAGKLADNPQELKQVMGRDDDGGFLKLSRTQEWISGDNSAPMNKKAIAKAMQDDRDRRKKLNLLRYEALKRELMLLSVGIGTACSGYCLIALSIEAAISYAIGVLFSCLYLQLLCWHADNLSKEIIPPIFMQKKSKKIGIRSEDLRDSLERTIKGSGLALSSPRLVIPAAIYGLWALSHHSFANDFFDFQLVPAMFGMFVYKAAALVQAYRDNEDLQLVFPENTEGSSD</sequence>
<dbReference type="EMBL" id="KK914416">
    <property type="protein sequence ID" value="KDP36985.1"/>
    <property type="molecule type" value="Genomic_DNA"/>
</dbReference>
<proteinExistence type="predicted"/>
<dbReference type="STRING" id="180498.A0A067KXI4"/>
<dbReference type="PANTHER" id="PTHR34118">
    <property type="entry name" value="NF-KAPPA-B INHIBITOR-LIKE PROTEIN-RELATED"/>
    <property type="match status" value="1"/>
</dbReference>
<evidence type="ECO:0000313" key="2">
    <source>
        <dbReference type="Proteomes" id="UP000027138"/>
    </source>
</evidence>
<dbReference type="Proteomes" id="UP000027138">
    <property type="component" value="Unassembled WGS sequence"/>
</dbReference>
<dbReference type="AlphaFoldDB" id="A0A067KXI4"/>
<organism evidence="1 2">
    <name type="scientific">Jatropha curcas</name>
    <name type="common">Barbados nut</name>
    <dbReference type="NCBI Taxonomy" id="180498"/>
    <lineage>
        <taxon>Eukaryota</taxon>
        <taxon>Viridiplantae</taxon>
        <taxon>Streptophyta</taxon>
        <taxon>Embryophyta</taxon>
        <taxon>Tracheophyta</taxon>
        <taxon>Spermatophyta</taxon>
        <taxon>Magnoliopsida</taxon>
        <taxon>eudicotyledons</taxon>
        <taxon>Gunneridae</taxon>
        <taxon>Pentapetalae</taxon>
        <taxon>rosids</taxon>
        <taxon>fabids</taxon>
        <taxon>Malpighiales</taxon>
        <taxon>Euphorbiaceae</taxon>
        <taxon>Crotonoideae</taxon>
        <taxon>Jatropheae</taxon>
        <taxon>Jatropha</taxon>
    </lineage>
</organism>
<name>A0A067KXI4_JATCU</name>
<protein>
    <submittedName>
        <fullName evidence="1">Uncharacterized protein</fullName>
    </submittedName>
</protein>
<dbReference type="OrthoDB" id="2019080at2759"/>
<reference evidence="1 2" key="1">
    <citation type="journal article" date="2014" name="PLoS ONE">
        <title>Global Analysis of Gene Expression Profiles in Physic Nut (Jatropha curcas L.) Seedlings Exposed to Salt Stress.</title>
        <authorList>
            <person name="Zhang L."/>
            <person name="Zhang C."/>
            <person name="Wu P."/>
            <person name="Chen Y."/>
            <person name="Li M."/>
            <person name="Jiang H."/>
            <person name="Wu G."/>
        </authorList>
    </citation>
    <scope>NUCLEOTIDE SEQUENCE [LARGE SCALE GENOMIC DNA]</scope>
    <source>
        <strain evidence="2">cv. GZQX0401</strain>
        <tissue evidence="1">Young leaves</tissue>
    </source>
</reference>
<keyword evidence="2" id="KW-1185">Reference proteome</keyword>
<dbReference type="PANTHER" id="PTHR34118:SF1">
    <property type="entry name" value="NF-KAPPA-B INHIBITOR-LIKE PROTEIN"/>
    <property type="match status" value="1"/>
</dbReference>